<dbReference type="InterPro" id="IPR011600">
    <property type="entry name" value="Pept_C14_caspase"/>
</dbReference>
<proteinExistence type="predicted"/>
<dbReference type="InterPro" id="IPR050452">
    <property type="entry name" value="Metacaspase"/>
</dbReference>
<dbReference type="SUPFAM" id="SSF52129">
    <property type="entry name" value="Caspase-like"/>
    <property type="match status" value="1"/>
</dbReference>
<name>A0A928VTS6_9CYAN</name>
<comment type="caution">
    <text evidence="3">The sequence shown here is derived from an EMBL/GenBank/DDBJ whole genome shotgun (WGS) entry which is preliminary data.</text>
</comment>
<evidence type="ECO:0000313" key="3">
    <source>
        <dbReference type="EMBL" id="MBE9040011.1"/>
    </source>
</evidence>
<dbReference type="Pfam" id="PF14326">
    <property type="entry name" value="DUF4384"/>
    <property type="match status" value="1"/>
</dbReference>
<dbReference type="PANTHER" id="PTHR48104">
    <property type="entry name" value="METACASPASE-4"/>
    <property type="match status" value="1"/>
</dbReference>
<dbReference type="AlphaFoldDB" id="A0A928VTS6"/>
<evidence type="ECO:0000313" key="4">
    <source>
        <dbReference type="Proteomes" id="UP000621799"/>
    </source>
</evidence>
<organism evidence="3 4">
    <name type="scientific">Zarconia navalis LEGE 11467</name>
    <dbReference type="NCBI Taxonomy" id="1828826"/>
    <lineage>
        <taxon>Bacteria</taxon>
        <taxon>Bacillati</taxon>
        <taxon>Cyanobacteriota</taxon>
        <taxon>Cyanophyceae</taxon>
        <taxon>Oscillatoriophycideae</taxon>
        <taxon>Oscillatoriales</taxon>
        <taxon>Oscillatoriales incertae sedis</taxon>
        <taxon>Zarconia</taxon>
        <taxon>Zarconia navalis</taxon>
    </lineage>
</organism>
<dbReference type="InterPro" id="IPR029030">
    <property type="entry name" value="Caspase-like_dom_sf"/>
</dbReference>
<feature type="domain" description="DUF4384" evidence="2">
    <location>
        <begin position="584"/>
        <end position="669"/>
    </location>
</feature>
<dbReference type="GO" id="GO:0005737">
    <property type="term" value="C:cytoplasm"/>
    <property type="evidence" value="ECO:0007669"/>
    <property type="project" value="TreeGrafter"/>
</dbReference>
<protein>
    <submittedName>
        <fullName evidence="3">Caspase family protein</fullName>
    </submittedName>
</protein>
<dbReference type="RefSeq" id="WP_264320268.1">
    <property type="nucleotide sequence ID" value="NZ_JADEXN010000048.1"/>
</dbReference>
<accession>A0A928VTS6</accession>
<keyword evidence="4" id="KW-1185">Reference proteome</keyword>
<reference evidence="3" key="1">
    <citation type="submission" date="2020-10" db="EMBL/GenBank/DDBJ databases">
        <authorList>
            <person name="Castelo-Branco R."/>
            <person name="Eusebio N."/>
            <person name="Adriana R."/>
            <person name="Vieira A."/>
            <person name="Brugerolle De Fraissinette N."/>
            <person name="Rezende De Castro R."/>
            <person name="Schneider M.P."/>
            <person name="Vasconcelos V."/>
            <person name="Leao P.N."/>
        </authorList>
    </citation>
    <scope>NUCLEOTIDE SEQUENCE</scope>
    <source>
        <strain evidence="3">LEGE 11467</strain>
    </source>
</reference>
<dbReference type="EMBL" id="JADEXN010000048">
    <property type="protein sequence ID" value="MBE9040011.1"/>
    <property type="molecule type" value="Genomic_DNA"/>
</dbReference>
<dbReference type="GO" id="GO:0004197">
    <property type="term" value="F:cysteine-type endopeptidase activity"/>
    <property type="evidence" value="ECO:0007669"/>
    <property type="project" value="InterPro"/>
</dbReference>
<dbReference type="Proteomes" id="UP000621799">
    <property type="component" value="Unassembled WGS sequence"/>
</dbReference>
<feature type="domain" description="Peptidase C14 caspase" evidence="1">
    <location>
        <begin position="41"/>
        <end position="309"/>
    </location>
</feature>
<dbReference type="Pfam" id="PF00656">
    <property type="entry name" value="Peptidase_C14"/>
    <property type="match status" value="1"/>
</dbReference>
<sequence length="755" mass="82524">MKRRHFLQFASSTLATLGLSQLDIVRQGDRYGKVLAQSTPRKLALLVGINDYSGDSWNSLKGCATDVLMQKNLLMYGFGFKEEDILVLTDEDKPANVTRDSILTAFEEHLIAQAKPGDVAVFHYSGHGSQIQDPDGISADGLNSTFVPIDSPIVSDEGGIVNDIMGRTLFLLMRAVKTDNLTVVLDSCHSGGGTRGNLTVRSRSGGVEFLPSEEELAFQEKWISKLDLSEEELKEVRENIAKGVVIASAQREQLAADASFNGFHAGAFTYLMTRYLWQQTRPEPVKDSIFKISRSLSRVTNLQKPLVECNPEENSLEPLYLTEMPRPSAEGVITQKLGNDRVKLWLGGVNRYSLEAFKEGTKLSVLDRSGQKLTIGDGPPVEIELKSREGLVGVGHMTNGNGGRDLEPGMFVREEVRSIPLDFHLRVGIDDRAFDTESITTAQQALNALFRIQAMPLEKEDVQYVLAPMTSEYREQLTNQNDLPPVGSLGLFSPVFDEAIPDSFGAVGESVSEAVNRLQTKLQSLLVARLFKLVINPESSRLNVEVIMRSGVGEVLGTTFTPRGGSTPPKSSINEASASALPQFRPGDFVEFEFKNNEGGDLYVTVLLISPDRSLTSIFPSTFQNPEEDSLIPGNSTRIIPDVVLDGFQFQIANSPGLVEVLVVASRTPLRETLKVLQTLAEEVSTDYRGPVGTSSEAASDLVDGLFEDLNSVKSNNSEARDSFNDGLKHYAPAIATVLANVNQMAALSISFEVV</sequence>
<dbReference type="GO" id="GO:0006508">
    <property type="term" value="P:proteolysis"/>
    <property type="evidence" value="ECO:0007669"/>
    <property type="project" value="InterPro"/>
</dbReference>
<evidence type="ECO:0000259" key="1">
    <source>
        <dbReference type="Pfam" id="PF00656"/>
    </source>
</evidence>
<dbReference type="InterPro" id="IPR025493">
    <property type="entry name" value="DUF4384"/>
</dbReference>
<gene>
    <name evidence="3" type="ORF">IQ235_04290</name>
</gene>
<evidence type="ECO:0000259" key="2">
    <source>
        <dbReference type="Pfam" id="PF14326"/>
    </source>
</evidence>
<dbReference type="PANTHER" id="PTHR48104:SF30">
    <property type="entry name" value="METACASPASE-1"/>
    <property type="match status" value="1"/>
</dbReference>
<dbReference type="Gene3D" id="3.40.50.1460">
    <property type="match status" value="1"/>
</dbReference>